<dbReference type="AlphaFoldDB" id="A0A0R1W1E6"/>
<protein>
    <recommendedName>
        <fullName evidence="3 7">Dihydrofolate reductase</fullName>
        <ecNumber evidence="3 7">1.5.1.3</ecNumber>
    </recommendedName>
</protein>
<dbReference type="Pfam" id="PF00186">
    <property type="entry name" value="DHFR_1"/>
    <property type="match status" value="1"/>
</dbReference>
<dbReference type="InterPro" id="IPR024072">
    <property type="entry name" value="DHFR-like_dom_sf"/>
</dbReference>
<dbReference type="Gene3D" id="3.40.430.10">
    <property type="entry name" value="Dihydrofolate Reductase, subunit A"/>
    <property type="match status" value="1"/>
</dbReference>
<dbReference type="PIRSF" id="PIRSF000194">
    <property type="entry name" value="DHFR"/>
    <property type="match status" value="1"/>
</dbReference>
<dbReference type="InterPro" id="IPR012259">
    <property type="entry name" value="DHFR"/>
</dbReference>
<comment type="pathway">
    <text evidence="1 7">Cofactor biosynthesis; tetrahydrofolate biosynthesis; 5,6,7,8-tetrahydrofolate from 7,8-dihydrofolate: step 1/1.</text>
</comment>
<dbReference type="STRING" id="1423807.FD16_GL000661"/>
<evidence type="ECO:0000256" key="6">
    <source>
        <dbReference type="ARBA" id="ARBA00023002"/>
    </source>
</evidence>
<sequence>MIGFIWAEDLDGNIGSNGQLPWHLPADMARFKKLTTGHTIVMGKATYESMKRPLPKRRNIVLSSSLEERDGIEIVRNISELSKLLAGIDDDIYIIGGAGVFNSTVSMADHLFRTVIESRYNGDTKIPPIDYSNWRLIEQFDHAADEKNESGYRFETWQKLNVE</sequence>
<dbReference type="eggNOG" id="COG0262">
    <property type="taxonomic scope" value="Bacteria"/>
</dbReference>
<dbReference type="GO" id="GO:0005829">
    <property type="term" value="C:cytosol"/>
    <property type="evidence" value="ECO:0007669"/>
    <property type="project" value="TreeGrafter"/>
</dbReference>
<evidence type="ECO:0000256" key="4">
    <source>
        <dbReference type="ARBA" id="ARBA00022563"/>
    </source>
</evidence>
<evidence type="ECO:0000256" key="1">
    <source>
        <dbReference type="ARBA" id="ARBA00004903"/>
    </source>
</evidence>
<dbReference type="RefSeq" id="WP_010622194.1">
    <property type="nucleotide sequence ID" value="NZ_AZGF01000018.1"/>
</dbReference>
<evidence type="ECO:0000256" key="5">
    <source>
        <dbReference type="ARBA" id="ARBA00022857"/>
    </source>
</evidence>
<keyword evidence="4 7" id="KW-0554">One-carbon metabolism</keyword>
<dbReference type="GO" id="GO:0046654">
    <property type="term" value="P:tetrahydrofolate biosynthetic process"/>
    <property type="evidence" value="ECO:0007669"/>
    <property type="project" value="UniProtKB-UniPathway"/>
</dbReference>
<keyword evidence="10" id="KW-1185">Reference proteome</keyword>
<comment type="catalytic activity">
    <reaction evidence="7">
        <text>(6S)-5,6,7,8-tetrahydrofolate + NADP(+) = 7,8-dihydrofolate + NADPH + H(+)</text>
        <dbReference type="Rhea" id="RHEA:15009"/>
        <dbReference type="ChEBI" id="CHEBI:15378"/>
        <dbReference type="ChEBI" id="CHEBI:57451"/>
        <dbReference type="ChEBI" id="CHEBI:57453"/>
        <dbReference type="ChEBI" id="CHEBI:57783"/>
        <dbReference type="ChEBI" id="CHEBI:58349"/>
        <dbReference type="EC" id="1.5.1.3"/>
    </reaction>
</comment>
<dbReference type="Proteomes" id="UP000051820">
    <property type="component" value="Unassembled WGS sequence"/>
</dbReference>
<keyword evidence="6 7" id="KW-0560">Oxidoreductase</keyword>
<dbReference type="PATRIC" id="fig|1423807.3.peg.669"/>
<dbReference type="InterPro" id="IPR001796">
    <property type="entry name" value="DHFR_dom"/>
</dbReference>
<dbReference type="EC" id="1.5.1.3" evidence="3 7"/>
<dbReference type="PANTHER" id="PTHR48069">
    <property type="entry name" value="DIHYDROFOLATE REDUCTASE"/>
    <property type="match status" value="1"/>
</dbReference>
<dbReference type="GO" id="GO:0046655">
    <property type="term" value="P:folic acid metabolic process"/>
    <property type="evidence" value="ECO:0007669"/>
    <property type="project" value="TreeGrafter"/>
</dbReference>
<dbReference type="OrthoDB" id="9804315at2"/>
<keyword evidence="5 7" id="KW-0521">NADP</keyword>
<proteinExistence type="inferred from homology"/>
<dbReference type="GO" id="GO:0004146">
    <property type="term" value="F:dihydrofolate reductase activity"/>
    <property type="evidence" value="ECO:0007669"/>
    <property type="project" value="UniProtKB-EC"/>
</dbReference>
<dbReference type="CDD" id="cd00209">
    <property type="entry name" value="DHFR"/>
    <property type="match status" value="1"/>
</dbReference>
<evidence type="ECO:0000256" key="2">
    <source>
        <dbReference type="ARBA" id="ARBA00009539"/>
    </source>
</evidence>
<dbReference type="PROSITE" id="PS51330">
    <property type="entry name" value="DHFR_2"/>
    <property type="match status" value="1"/>
</dbReference>
<organism evidence="9 10">
    <name type="scientific">Paucilactobacillus suebicus DSM 5007 = KCTC 3549</name>
    <dbReference type="NCBI Taxonomy" id="1423807"/>
    <lineage>
        <taxon>Bacteria</taxon>
        <taxon>Bacillati</taxon>
        <taxon>Bacillota</taxon>
        <taxon>Bacilli</taxon>
        <taxon>Lactobacillales</taxon>
        <taxon>Lactobacillaceae</taxon>
        <taxon>Paucilactobacillus</taxon>
    </lineage>
</organism>
<dbReference type="EMBL" id="AZGF01000018">
    <property type="protein sequence ID" value="KRM11543.1"/>
    <property type="molecule type" value="Genomic_DNA"/>
</dbReference>
<dbReference type="GO" id="GO:0006730">
    <property type="term" value="P:one-carbon metabolic process"/>
    <property type="evidence" value="ECO:0007669"/>
    <property type="project" value="UniProtKB-KW"/>
</dbReference>
<feature type="domain" description="DHFR" evidence="8">
    <location>
        <begin position="1"/>
        <end position="159"/>
    </location>
</feature>
<accession>A0A0R1W1E6</accession>
<comment type="caution">
    <text evidence="9">The sequence shown here is derived from an EMBL/GenBank/DDBJ whole genome shotgun (WGS) entry which is preliminary data.</text>
</comment>
<gene>
    <name evidence="9" type="ORF">FD16_GL000661</name>
</gene>
<comment type="function">
    <text evidence="7">Key enzyme in folate metabolism. Catalyzes an essential reaction for de novo glycine and purine synthesis, and for DNA precursor synthesis.</text>
</comment>
<name>A0A0R1W1E6_9LACO</name>
<dbReference type="PANTHER" id="PTHR48069:SF3">
    <property type="entry name" value="DIHYDROFOLATE REDUCTASE"/>
    <property type="match status" value="1"/>
</dbReference>
<reference evidence="9 10" key="1">
    <citation type="journal article" date="2015" name="Genome Announc.">
        <title>Expanding the biotechnology potential of lactobacilli through comparative genomics of 213 strains and associated genera.</title>
        <authorList>
            <person name="Sun Z."/>
            <person name="Harris H.M."/>
            <person name="McCann A."/>
            <person name="Guo C."/>
            <person name="Argimon S."/>
            <person name="Zhang W."/>
            <person name="Yang X."/>
            <person name="Jeffery I.B."/>
            <person name="Cooney J.C."/>
            <person name="Kagawa T.F."/>
            <person name="Liu W."/>
            <person name="Song Y."/>
            <person name="Salvetti E."/>
            <person name="Wrobel A."/>
            <person name="Rasinkangas P."/>
            <person name="Parkhill J."/>
            <person name="Rea M.C."/>
            <person name="O'Sullivan O."/>
            <person name="Ritari J."/>
            <person name="Douillard F.P."/>
            <person name="Paul Ross R."/>
            <person name="Yang R."/>
            <person name="Briner A.E."/>
            <person name="Felis G.E."/>
            <person name="de Vos W.M."/>
            <person name="Barrangou R."/>
            <person name="Klaenhammer T.R."/>
            <person name="Caufield P.W."/>
            <person name="Cui Y."/>
            <person name="Zhang H."/>
            <person name="O'Toole P.W."/>
        </authorList>
    </citation>
    <scope>NUCLEOTIDE SEQUENCE [LARGE SCALE GENOMIC DNA]</scope>
    <source>
        <strain evidence="9 10">DSM 5007</strain>
    </source>
</reference>
<dbReference type="GO" id="GO:0050661">
    <property type="term" value="F:NADP binding"/>
    <property type="evidence" value="ECO:0007669"/>
    <property type="project" value="InterPro"/>
</dbReference>
<evidence type="ECO:0000256" key="3">
    <source>
        <dbReference type="ARBA" id="ARBA00012856"/>
    </source>
</evidence>
<dbReference type="SUPFAM" id="SSF53597">
    <property type="entry name" value="Dihydrofolate reductase-like"/>
    <property type="match status" value="1"/>
</dbReference>
<comment type="similarity">
    <text evidence="2 7">Belongs to the dihydrofolate reductase family.</text>
</comment>
<evidence type="ECO:0000313" key="10">
    <source>
        <dbReference type="Proteomes" id="UP000051820"/>
    </source>
</evidence>
<evidence type="ECO:0000256" key="7">
    <source>
        <dbReference type="PIRNR" id="PIRNR000194"/>
    </source>
</evidence>
<dbReference type="PRINTS" id="PR00070">
    <property type="entry name" value="DHFR"/>
</dbReference>
<dbReference type="GO" id="GO:0046452">
    <property type="term" value="P:dihydrofolate metabolic process"/>
    <property type="evidence" value="ECO:0007669"/>
    <property type="project" value="TreeGrafter"/>
</dbReference>
<evidence type="ECO:0000313" key="9">
    <source>
        <dbReference type="EMBL" id="KRM11543.1"/>
    </source>
</evidence>
<evidence type="ECO:0000259" key="8">
    <source>
        <dbReference type="PROSITE" id="PS51330"/>
    </source>
</evidence>
<dbReference type="UniPathway" id="UPA00077">
    <property type="reaction ID" value="UER00158"/>
</dbReference>